<comment type="caution">
    <text evidence="8">The sequence shown here is derived from an EMBL/GenBank/DDBJ whole genome shotgun (WGS) entry which is preliminary data.</text>
</comment>
<dbReference type="SUPFAM" id="SSF53098">
    <property type="entry name" value="Ribonuclease H-like"/>
    <property type="match status" value="1"/>
</dbReference>
<dbReference type="SMART" id="SM00482">
    <property type="entry name" value="POLAc"/>
    <property type="match status" value="1"/>
</dbReference>
<reference evidence="8 9" key="1">
    <citation type="submission" date="2021-06" db="EMBL/GenBank/DDBJ databases">
        <authorList>
            <person name="Palmer J.M."/>
        </authorList>
    </citation>
    <scope>NUCLEOTIDE SEQUENCE [LARGE SCALE GENOMIC DNA]</scope>
    <source>
        <strain evidence="8 9">MEX-2019</strain>
        <tissue evidence="8">Muscle</tissue>
    </source>
</reference>
<dbReference type="Gene3D" id="1.20.1060.10">
    <property type="entry name" value="Taq DNA Polymerase, Chain T, domain 4"/>
    <property type="match status" value="1"/>
</dbReference>
<feature type="region of interest" description="Disordered" evidence="6">
    <location>
        <begin position="483"/>
        <end position="516"/>
    </location>
</feature>
<proteinExistence type="predicted"/>
<evidence type="ECO:0000313" key="9">
    <source>
        <dbReference type="Proteomes" id="UP001311232"/>
    </source>
</evidence>
<dbReference type="EC" id="2.7.7.7" evidence="1"/>
<dbReference type="PROSITE" id="PS00447">
    <property type="entry name" value="DNA_POLYMERASE_A"/>
    <property type="match status" value="1"/>
</dbReference>
<sequence>MQKNTPAAQSLFLPPESAACPPSPQPKPPSDTESSVSPEGFTLQLSQDASLCCSNSGSFSIIDVASNRRLFATFIKEWGKKERFSIALACEKREHGQQPEDQIGGKHKRASAAHPKLDGFPVRDDEGLTLIGLSVCWGARDAYYISLQQEQSKGLSSSLAPPPLDDALPVRDRLEQVKVCLKGQPTGHKSRTVNVYDIIKVYKRLVLSCGISLEGSYEDPKVACWLLDPGSEERTLPNMVTVYCPEELPLLDGLGNAHSHCPRVRAATKSVLIHFVMNRLSGLLEQHGTLDIFRRIEMPSQVCLALLELNGVGFSVEECERQKHVMQAKLSALEAEAYSLAGHSFSLTSADDVAQVLFLELHLPPNSDVGGPRNKKTLGYTRKGGRRVHLGKHFSTTKDVLEKLRSLHPLPGLILEWRRITNALTKVVFPLQREKQYHPILNMNRIYPIAQTHTATGRVSFTEPNIQNVPKDFDIYMPTVVGESPPSQGDLQLPNKPGKRRSSVAPPPTAAPAEPGPAFSVSMRHAFIPFSGGMILAADYSQLELRVLAHLSKDQRLLQVLNGGADVFRCIAAEWKSVDPESVQDGLRQQAKQICYGIIYGMGAKSLGEQMGVEENDAACYIESFKARYKGINAFLKQTVKKCLKDGYVQTLMGRRRYLAGITSPNPHVKAHAERQAVNTTVQGSAADIVKLATVNIQKRLRNTYPAAPLSHQHTHPAHNHRRTGTPQLRGAYFILQLHDELIYETTEQDLIQVAQIVKREMESAVKLYVKLKAKVKVGPSWGNLQDLDV</sequence>
<dbReference type="FunFam" id="1.10.150.20:FF:000036">
    <property type="entry name" value="Polymerase (DNA directed), theta"/>
    <property type="match status" value="1"/>
</dbReference>
<evidence type="ECO:0000256" key="3">
    <source>
        <dbReference type="ARBA" id="ARBA00022695"/>
    </source>
</evidence>
<dbReference type="GO" id="GO:0006261">
    <property type="term" value="P:DNA-templated DNA replication"/>
    <property type="evidence" value="ECO:0007669"/>
    <property type="project" value="InterPro"/>
</dbReference>
<feature type="region of interest" description="Disordered" evidence="6">
    <location>
        <begin position="95"/>
        <end position="118"/>
    </location>
</feature>
<feature type="region of interest" description="Disordered" evidence="6">
    <location>
        <begin position="1"/>
        <end position="38"/>
    </location>
</feature>
<dbReference type="InterPro" id="IPR001098">
    <property type="entry name" value="DNA-dir_DNA_pol_A_palm_dom"/>
</dbReference>
<gene>
    <name evidence="8" type="ORF">CRENBAI_001612</name>
</gene>
<evidence type="ECO:0000313" key="8">
    <source>
        <dbReference type="EMBL" id="KAK5621558.1"/>
    </source>
</evidence>
<organism evidence="8 9">
    <name type="scientific">Crenichthys baileyi</name>
    <name type="common">White River springfish</name>
    <dbReference type="NCBI Taxonomy" id="28760"/>
    <lineage>
        <taxon>Eukaryota</taxon>
        <taxon>Metazoa</taxon>
        <taxon>Chordata</taxon>
        <taxon>Craniata</taxon>
        <taxon>Vertebrata</taxon>
        <taxon>Euteleostomi</taxon>
        <taxon>Actinopterygii</taxon>
        <taxon>Neopterygii</taxon>
        <taxon>Teleostei</taxon>
        <taxon>Neoteleostei</taxon>
        <taxon>Acanthomorphata</taxon>
        <taxon>Ovalentaria</taxon>
        <taxon>Atherinomorphae</taxon>
        <taxon>Cyprinodontiformes</taxon>
        <taxon>Goodeidae</taxon>
        <taxon>Crenichthys</taxon>
    </lineage>
</organism>
<name>A0AAV9SK36_9TELE</name>
<evidence type="ECO:0000256" key="2">
    <source>
        <dbReference type="ARBA" id="ARBA00022679"/>
    </source>
</evidence>
<accession>A0AAV9SK36</accession>
<dbReference type="InterPro" id="IPR019760">
    <property type="entry name" value="DNA-dir_DNA_pol_A_CS"/>
</dbReference>
<evidence type="ECO:0000259" key="7">
    <source>
        <dbReference type="SMART" id="SM00482"/>
    </source>
</evidence>
<evidence type="ECO:0000256" key="5">
    <source>
        <dbReference type="ARBA" id="ARBA00049244"/>
    </source>
</evidence>
<dbReference type="Pfam" id="PF00476">
    <property type="entry name" value="DNA_pol_A"/>
    <property type="match status" value="1"/>
</dbReference>
<dbReference type="FunFam" id="1.20.1060.10:FF:000002">
    <property type="entry name" value="Polymerase (DNA directed), theta"/>
    <property type="match status" value="1"/>
</dbReference>
<dbReference type="PRINTS" id="PR00868">
    <property type="entry name" value="DNAPOLI"/>
</dbReference>
<keyword evidence="9" id="KW-1185">Reference proteome</keyword>
<evidence type="ECO:0000256" key="6">
    <source>
        <dbReference type="SAM" id="MobiDB-lite"/>
    </source>
</evidence>
<dbReference type="PANTHER" id="PTHR10133">
    <property type="entry name" value="DNA POLYMERASE I"/>
    <property type="match status" value="1"/>
</dbReference>
<dbReference type="InterPro" id="IPR012337">
    <property type="entry name" value="RNaseH-like_sf"/>
</dbReference>
<comment type="catalytic activity">
    <reaction evidence="5">
        <text>DNA(n) + a 2'-deoxyribonucleoside 5'-triphosphate = DNA(n+1) + diphosphate</text>
        <dbReference type="Rhea" id="RHEA:22508"/>
        <dbReference type="Rhea" id="RHEA-COMP:17339"/>
        <dbReference type="Rhea" id="RHEA-COMP:17340"/>
        <dbReference type="ChEBI" id="CHEBI:33019"/>
        <dbReference type="ChEBI" id="CHEBI:61560"/>
        <dbReference type="ChEBI" id="CHEBI:173112"/>
        <dbReference type="EC" id="2.7.7.7"/>
    </reaction>
</comment>
<dbReference type="InterPro" id="IPR036397">
    <property type="entry name" value="RNaseH_sf"/>
</dbReference>
<dbReference type="Gene3D" id="3.30.420.10">
    <property type="entry name" value="Ribonuclease H-like superfamily/Ribonuclease H"/>
    <property type="match status" value="1"/>
</dbReference>
<keyword evidence="3" id="KW-0548">Nucleotidyltransferase</keyword>
<dbReference type="Gene3D" id="3.30.70.370">
    <property type="match status" value="1"/>
</dbReference>
<feature type="domain" description="DNA-directed DNA polymerase family A palm" evidence="7">
    <location>
        <begin position="520"/>
        <end position="750"/>
    </location>
</feature>
<dbReference type="GO" id="GO:0003887">
    <property type="term" value="F:DNA-directed DNA polymerase activity"/>
    <property type="evidence" value="ECO:0007669"/>
    <property type="project" value="UniProtKB-KW"/>
</dbReference>
<dbReference type="GO" id="GO:0097681">
    <property type="term" value="P:double-strand break repair via alternative nonhomologous end joining"/>
    <property type="evidence" value="ECO:0007669"/>
    <property type="project" value="TreeGrafter"/>
</dbReference>
<dbReference type="SUPFAM" id="SSF56672">
    <property type="entry name" value="DNA/RNA polymerases"/>
    <property type="match status" value="1"/>
</dbReference>
<dbReference type="InterPro" id="IPR043502">
    <property type="entry name" value="DNA/RNA_pol_sf"/>
</dbReference>
<protein>
    <recommendedName>
        <fullName evidence="1">DNA-directed DNA polymerase</fullName>
        <ecNumber evidence="1">2.7.7.7</ecNumber>
    </recommendedName>
</protein>
<dbReference type="EMBL" id="JAHHUM010000300">
    <property type="protein sequence ID" value="KAK5621558.1"/>
    <property type="molecule type" value="Genomic_DNA"/>
</dbReference>
<dbReference type="Proteomes" id="UP001311232">
    <property type="component" value="Unassembled WGS sequence"/>
</dbReference>
<keyword evidence="2" id="KW-0808">Transferase</keyword>
<dbReference type="CDD" id="cd08638">
    <property type="entry name" value="DNA_pol_A_theta"/>
    <property type="match status" value="1"/>
</dbReference>
<dbReference type="GO" id="GO:0003677">
    <property type="term" value="F:DNA binding"/>
    <property type="evidence" value="ECO:0007669"/>
    <property type="project" value="InterPro"/>
</dbReference>
<evidence type="ECO:0000256" key="4">
    <source>
        <dbReference type="ARBA" id="ARBA00022932"/>
    </source>
</evidence>
<dbReference type="AlphaFoldDB" id="A0AAV9SK36"/>
<dbReference type="PANTHER" id="PTHR10133:SF62">
    <property type="entry name" value="DNA POLYMERASE THETA"/>
    <property type="match status" value="1"/>
</dbReference>
<dbReference type="Gene3D" id="1.10.150.20">
    <property type="entry name" value="5' to 3' exonuclease, C-terminal subdomain"/>
    <property type="match status" value="1"/>
</dbReference>
<keyword evidence="4" id="KW-0239">DNA-directed DNA polymerase</keyword>
<evidence type="ECO:0000256" key="1">
    <source>
        <dbReference type="ARBA" id="ARBA00012417"/>
    </source>
</evidence>
<dbReference type="InterPro" id="IPR002298">
    <property type="entry name" value="DNA_polymerase_A"/>
</dbReference>